<dbReference type="AlphaFoldDB" id="A0A4E0R8T2"/>
<accession>A0A4E0R8T2</accession>
<sequence length="147" mass="16171">MITLPVCANMSQQSLLITLSVLWCAVNISSGVPLTVDQSDLRAVQAIESYFGGETGRDKITSRLPATVLPADIVPSQQINSLDEVKKTVLESDRSPLNFYQSKDCKSQSNSSPHDSTSGRERLRKLPVSELRPEDCLNVHTSIKKRS</sequence>
<evidence type="ECO:0000256" key="1">
    <source>
        <dbReference type="SAM" id="MobiDB-lite"/>
    </source>
</evidence>
<protein>
    <submittedName>
        <fullName evidence="3">Uncharacterized protein</fullName>
    </submittedName>
</protein>
<feature type="compositionally biased region" description="Polar residues" evidence="1">
    <location>
        <begin position="107"/>
        <end position="116"/>
    </location>
</feature>
<reference evidence="3" key="1">
    <citation type="submission" date="2019-03" db="EMBL/GenBank/DDBJ databases">
        <title>Improved annotation for the trematode Fasciola hepatica.</title>
        <authorList>
            <person name="Choi Y.-J."/>
            <person name="Martin J."/>
            <person name="Mitreva M."/>
        </authorList>
    </citation>
    <scope>NUCLEOTIDE SEQUENCE [LARGE SCALE GENOMIC DNA]</scope>
</reference>
<organism evidence="3 4">
    <name type="scientific">Fasciola hepatica</name>
    <name type="common">Liver fluke</name>
    <dbReference type="NCBI Taxonomy" id="6192"/>
    <lineage>
        <taxon>Eukaryota</taxon>
        <taxon>Metazoa</taxon>
        <taxon>Spiralia</taxon>
        <taxon>Lophotrochozoa</taxon>
        <taxon>Platyhelminthes</taxon>
        <taxon>Trematoda</taxon>
        <taxon>Digenea</taxon>
        <taxon>Plagiorchiida</taxon>
        <taxon>Echinostomata</taxon>
        <taxon>Echinostomatoidea</taxon>
        <taxon>Fasciolidae</taxon>
        <taxon>Fasciola</taxon>
    </lineage>
</organism>
<feature type="chain" id="PRO_5020040131" evidence="2">
    <location>
        <begin position="32"/>
        <end position="147"/>
    </location>
</feature>
<evidence type="ECO:0000313" key="4">
    <source>
        <dbReference type="Proteomes" id="UP000230066"/>
    </source>
</evidence>
<keyword evidence="4" id="KW-1185">Reference proteome</keyword>
<evidence type="ECO:0000313" key="3">
    <source>
        <dbReference type="EMBL" id="THD22251.1"/>
    </source>
</evidence>
<feature type="region of interest" description="Disordered" evidence="1">
    <location>
        <begin position="99"/>
        <end position="131"/>
    </location>
</feature>
<evidence type="ECO:0000256" key="2">
    <source>
        <dbReference type="SAM" id="SignalP"/>
    </source>
</evidence>
<gene>
    <name evidence="3" type="ORF">D915_007037</name>
</gene>
<comment type="caution">
    <text evidence="3">The sequence shown here is derived from an EMBL/GenBank/DDBJ whole genome shotgun (WGS) entry which is preliminary data.</text>
</comment>
<name>A0A4E0R8T2_FASHE</name>
<dbReference type="EMBL" id="JXXN02002889">
    <property type="protein sequence ID" value="THD22251.1"/>
    <property type="molecule type" value="Genomic_DNA"/>
</dbReference>
<feature type="signal peptide" evidence="2">
    <location>
        <begin position="1"/>
        <end position="31"/>
    </location>
</feature>
<dbReference type="Proteomes" id="UP000230066">
    <property type="component" value="Unassembled WGS sequence"/>
</dbReference>
<proteinExistence type="predicted"/>
<keyword evidence="2" id="KW-0732">Signal</keyword>